<name>A0A7K0KG25_9BACT</name>
<dbReference type="InterPro" id="IPR009241">
    <property type="entry name" value="HigB-like"/>
</dbReference>
<proteinExistence type="predicted"/>
<sequence length="116" mass="13880">MDKKIREIYYSDEYKEYLDALPMRVRVKYDYVEQIIATIKVVSTKFVKNIEGTDFYEARVSIGSNEYRTVMFAIDAISFIESSRVIFLNSFLKKSKKQYKQEVEIANKILRKYMEE</sequence>
<reference evidence="1 2" key="1">
    <citation type="submission" date="2019-08" db="EMBL/GenBank/DDBJ databases">
        <title>In-depth cultivation of the pig gut microbiome towards novel bacterial diversity and tailored functional studies.</title>
        <authorList>
            <person name="Wylensek D."/>
            <person name="Hitch T.C.A."/>
            <person name="Clavel T."/>
        </authorList>
    </citation>
    <scope>NUCLEOTIDE SEQUENCE [LARGE SCALE GENOMIC DNA]</scope>
    <source>
        <strain evidence="1 2">LKV-178-WT-2A</strain>
    </source>
</reference>
<dbReference type="RefSeq" id="WP_154534461.1">
    <property type="nucleotide sequence ID" value="NZ_VUNG01000023.1"/>
</dbReference>
<comment type="caution">
    <text evidence="1">The sequence shown here is derived from an EMBL/GenBank/DDBJ whole genome shotgun (WGS) entry which is preliminary data.</text>
</comment>
<protein>
    <submittedName>
        <fullName evidence="1">Addiction module toxin RelE</fullName>
    </submittedName>
</protein>
<accession>A0A7K0KG25</accession>
<dbReference type="EMBL" id="VUNG01000023">
    <property type="protein sequence ID" value="MST84871.1"/>
    <property type="molecule type" value="Genomic_DNA"/>
</dbReference>
<dbReference type="Proteomes" id="UP000438914">
    <property type="component" value="Unassembled WGS sequence"/>
</dbReference>
<evidence type="ECO:0000313" key="1">
    <source>
        <dbReference type="EMBL" id="MST84871.1"/>
    </source>
</evidence>
<organism evidence="1 2">
    <name type="scientific">Hallella mizrahii</name>
    <dbReference type="NCBI Taxonomy" id="2606637"/>
    <lineage>
        <taxon>Bacteria</taxon>
        <taxon>Pseudomonadati</taxon>
        <taxon>Bacteroidota</taxon>
        <taxon>Bacteroidia</taxon>
        <taxon>Bacteroidales</taxon>
        <taxon>Prevotellaceae</taxon>
        <taxon>Hallella</taxon>
    </lineage>
</organism>
<evidence type="ECO:0000313" key="2">
    <source>
        <dbReference type="Proteomes" id="UP000438914"/>
    </source>
</evidence>
<dbReference type="Pfam" id="PF05973">
    <property type="entry name" value="Gp49"/>
    <property type="match status" value="1"/>
</dbReference>
<keyword evidence="2" id="KW-1185">Reference proteome</keyword>
<dbReference type="AlphaFoldDB" id="A0A7K0KG25"/>
<gene>
    <name evidence="1" type="ORF">FYJ73_09360</name>
</gene>